<evidence type="ECO:0000313" key="16">
    <source>
        <dbReference type="EMBL" id="KAJ8938742.1"/>
    </source>
</evidence>
<dbReference type="SUPFAM" id="SSF48371">
    <property type="entry name" value="ARM repeat"/>
    <property type="match status" value="1"/>
</dbReference>
<dbReference type="PANTHER" id="PTHR11139:SF69">
    <property type="entry name" value="SERINE_THREONINE-PROTEIN KINASE ATR"/>
    <property type="match status" value="1"/>
</dbReference>
<dbReference type="SMART" id="SM00802">
    <property type="entry name" value="UME"/>
    <property type="match status" value="1"/>
</dbReference>
<dbReference type="SUPFAM" id="SSF56112">
    <property type="entry name" value="Protein kinase-like (PK-like)"/>
    <property type="match status" value="1"/>
</dbReference>
<feature type="domain" description="FATC" evidence="15">
    <location>
        <begin position="2373"/>
        <end position="2405"/>
    </location>
</feature>
<dbReference type="InterPro" id="IPR016024">
    <property type="entry name" value="ARM-type_fold"/>
</dbReference>
<keyword evidence="17" id="KW-1185">Reference proteome</keyword>
<evidence type="ECO:0000256" key="3">
    <source>
        <dbReference type="ARBA" id="ARBA00012513"/>
    </source>
</evidence>
<keyword evidence="7" id="KW-0227">DNA damage</keyword>
<dbReference type="Gene3D" id="3.30.1010.10">
    <property type="entry name" value="Phosphatidylinositol 3-kinase Catalytic Subunit, Chain A, domain 4"/>
    <property type="match status" value="1"/>
</dbReference>
<comment type="caution">
    <text evidence="16">The sequence shown here is derived from an EMBL/GenBank/DDBJ whole genome shotgun (WGS) entry which is preliminary data.</text>
</comment>
<evidence type="ECO:0000256" key="8">
    <source>
        <dbReference type="ARBA" id="ARBA00022777"/>
    </source>
</evidence>
<evidence type="ECO:0000313" key="17">
    <source>
        <dbReference type="Proteomes" id="UP001162162"/>
    </source>
</evidence>
<sequence length="2405" mass="278311">MSTIVENIAAFSTWKMFNDTVPMLIKDDCSETSIKRLANIIQKKEFSHIFIFCKEPGMEFEQYQAIEARYKAVTTWLLGHFFYLLGHERFSKVHDIVVDTQLCILDRFSKTQLYIYRQLANEYLKAFELLIEYRKKPPCRLILKVFVPENFEDLNAKLDLSQAYIEISSKEKCVLVIENFDDNTYKTLDNLLYLLAEEDVQLKLDVIEIFLDIFNKSRHNFNDYNLEITRNWTIFLSLFEQFFYNVYNSQIHIGDKIHRFETLLTSYLDLHCDLKSDNRVNTYIFKKSLNKCDTDLMPSETVILAALRDVRKTPHCDDSTLIEATVNGFGVSFYYFQHNILKEIRESKVEPRDMLNVKAYNSNTSRTWHIMYRRIIENLKEFFNHITNMLLQIKWDHIGIPSKLTFFEEKELIVCFVSKFQSHVSNCGSTITPEKYLKFFLNLMITSNSRNIDIIFHIIAYPLLIPWCYKSDNQFPDGFIAEGALSEVKMATRSFYSFLATQDVDKRTSFQLVDEFFTVISSGLLNLNGSQKEQIETLYLKICGNILSSKDQDLLPWVIGTLPHVLTLFEGAEDIITGLLKSIFTIQNTLVQEKLTSILPDTICCLSSDFVKVLDWDDARNKLNVDILCEKCCSHEKKAKTAEILDSRYGEGAVGINFGKLRVDLSAIMFVLKHVLVFIANGTADLKISSLKVLPVFSSHVSQFHSTAAAKIWIELAGDHNKNVRKEFSKVIGLTIKYGQNDWNGLKSKEKDVSSDTKSEILNLVFTTLLTLTKKSLQFTDVELQDTLLSTIEDVSRIKNEQITLELLKLLIYFVMVPTSRQSLIAVNACFEMAKRNDTTTTQIYSQNKKELCEVLAHLCYINQALINHTLCKSLEKTSLMLGFYSPKEFLVQESNYLLPFLVAKTVKAPAVTALIQEMANLMDFEVSEMLACKYGYIFIYIFLDVSNDDLKKCMLFLEKNTGMTGPSLRKRNFRIILNELLLNFHEKRDRVELALKLLANEDIENKSTSIPDYLQSHFLGVLLYFDVRLISKNSKKDKILLSLADLFKFMGPKHIMPLRFKIIAMLQTVSYESFPHLHCKVWKAFIHSCEIESLGPQLATIFVSVLPLLEHCPRQINDILKYLVVENEVYTRDHIPDLFFVDNSKVDYTILNVIKSSLKSLEQCTLKEKIKKFLKYLNHETMEVRVQGLKQLKTYLEQSREELDQMILDYNGIDPVIVELIDILTLGCREKDETLKLLCGGSFWGTGYTQDNESFSFFINQDTFITSALNELIKALQTEKNTQNMDRYALAIQEILKDHEISPEQSSSKNYLWQRFQQSQREVMMPLLSWTCSLISSLPDQRRQLLEVCLPSMKQNNRILMHFLPHILLHALLEDCNDIHEKSFQECETITNSFTKKTELDQKVLNLRPIKIPGVTAELQVVTPEEEKQMQCTRVVFVLLDFLDRWIREWRWQKGLEGLTDENFLKVKKFQSRFCKLGLARSNYHCGEYPRALMYLEDYITENSGEIYNHLFFLAEIYAQLEESDGVAGVTALQVNEPSVEQRVLALEVCGKLADATTCYERIGALLLGSGQCEYSAKFARGAMNNQPEFGNMLLEMQAEPLWRLGQYDEARRSLAEPGHGRQHELGRTSERNEFKSTLNGLLKQNVESFGAASLEEGAYQHGYNCVSKLHALTELQQVEKTLHELLLKPNDQIYCENLLKKLTEEWMLRIKVVQESVRVIEPLLCLRRVSLSLTKKIAEGKNPTSRTPVKFPIRRMHQQAYTYTIKAEEFAPNMLFLEKAKLHWLREEHEQALTTLRRGLEIIIPEGDRQQLASMSVEQKHYKDAVEIYREWEKSFVCLGQYYDKIFQNYSDADRDSKGSDMQLYMINYFGKSLLYGTNYVYQSMPRLLSIWFDYGTRLLDVTQSSVREERKSVLLKMTKLIDSFLERLPAYVFLTAFSQLVSRICHPQRVTPCGQRGALKSCAIPRLKTNMMTKLVRDFTSLAEKLIELCNKEIAPDVQTTTVNSLLRTLPRMLSKDDFSEIMMPTYNFRKLILPNPDFQSSQHNPFPNHYVHIVGIEDEVVVLQSLQRPRKITLKGSDGKGYIYMLKPKDDLRKDFRFMEFNDIVNHLLAREPEARQRRLNIRLYSVAPLNEECGLIEWIPKLVGLRPVIMKLYKQRGLVLTMREIKERSCNIRDSLDRKREIFTKKLLPLHPPVLSEWFRKTFPDAQSWLTARTAYIRTTAVMSMVGYILGLGDRHGENILLDSTCGDVVHVDFNCLFNKGESLDWPERVPFRLTHNMVSAMGPLKVEGIFRKSCACTLRVLRTNANTLMSIVTPFVYDPLVSWPRNISALPSTHNAERTNEQAVDHVKNIELRLQGKVKTRNRTLIIPLSVDGQVNYLINEAISLDNLCQMYIGWGPYL</sequence>
<evidence type="ECO:0000256" key="7">
    <source>
        <dbReference type="ARBA" id="ARBA00022763"/>
    </source>
</evidence>
<dbReference type="Gene3D" id="1.10.1070.11">
    <property type="entry name" value="Phosphatidylinositol 3-/4-kinase, catalytic domain"/>
    <property type="match status" value="1"/>
</dbReference>
<evidence type="ECO:0000256" key="5">
    <source>
        <dbReference type="ARBA" id="ARBA00022679"/>
    </source>
</evidence>
<evidence type="ECO:0000256" key="9">
    <source>
        <dbReference type="ARBA" id="ARBA00022840"/>
    </source>
</evidence>
<dbReference type="Pfam" id="PF08064">
    <property type="entry name" value="UME"/>
    <property type="match status" value="1"/>
</dbReference>
<dbReference type="SMART" id="SM01343">
    <property type="entry name" value="FATC"/>
    <property type="match status" value="1"/>
</dbReference>
<dbReference type="GO" id="GO:0000077">
    <property type="term" value="P:DNA damage checkpoint signaling"/>
    <property type="evidence" value="ECO:0007669"/>
    <property type="project" value="TreeGrafter"/>
</dbReference>
<dbReference type="PROSITE" id="PS51190">
    <property type="entry name" value="FATC"/>
    <property type="match status" value="1"/>
</dbReference>
<gene>
    <name evidence="16" type="ORF">NQ318_016037</name>
</gene>
<accession>A0AAV8XIT4</accession>
<dbReference type="InterPro" id="IPR056802">
    <property type="entry name" value="ATR-like_M-HEAT"/>
</dbReference>
<keyword evidence="6" id="KW-0547">Nucleotide-binding</keyword>
<dbReference type="Proteomes" id="UP001162162">
    <property type="component" value="Unassembled WGS sequence"/>
</dbReference>
<keyword evidence="4" id="KW-0723">Serine/threonine-protein kinase</keyword>
<feature type="domain" description="FAT" evidence="14">
    <location>
        <begin position="1479"/>
        <end position="1984"/>
    </location>
</feature>
<dbReference type="Pfam" id="PF23593">
    <property type="entry name" value="HEAT_ATR"/>
    <property type="match status" value="1"/>
</dbReference>
<evidence type="ECO:0000256" key="12">
    <source>
        <dbReference type="ARBA" id="ARBA00024420"/>
    </source>
</evidence>
<keyword evidence="8" id="KW-0418">Kinase</keyword>
<dbReference type="Pfam" id="PF02259">
    <property type="entry name" value="FAT"/>
    <property type="match status" value="2"/>
</dbReference>
<dbReference type="InterPro" id="IPR057564">
    <property type="entry name" value="HEAT_ATR"/>
</dbReference>
<dbReference type="InterPro" id="IPR003152">
    <property type="entry name" value="FATC_dom"/>
</dbReference>
<evidence type="ECO:0000256" key="1">
    <source>
        <dbReference type="ARBA" id="ARBA00004123"/>
    </source>
</evidence>
<protein>
    <recommendedName>
        <fullName evidence="12">Serine/threonine-protein kinase ATR</fullName>
        <ecNumber evidence="3">2.7.11.1</ecNumber>
    </recommendedName>
</protein>
<evidence type="ECO:0000256" key="2">
    <source>
        <dbReference type="ARBA" id="ARBA00010769"/>
    </source>
</evidence>
<dbReference type="PROSITE" id="PS50290">
    <property type="entry name" value="PI3_4_KINASE_3"/>
    <property type="match status" value="1"/>
</dbReference>
<dbReference type="PANTHER" id="PTHR11139">
    <property type="entry name" value="ATAXIA TELANGIECTASIA MUTATED ATM -RELATED"/>
    <property type="match status" value="1"/>
</dbReference>
<dbReference type="GO" id="GO:0005524">
    <property type="term" value="F:ATP binding"/>
    <property type="evidence" value="ECO:0007669"/>
    <property type="project" value="UniProtKB-KW"/>
</dbReference>
<proteinExistence type="inferred from homology"/>
<dbReference type="GO" id="GO:0000723">
    <property type="term" value="P:telomere maintenance"/>
    <property type="evidence" value="ECO:0007669"/>
    <property type="project" value="TreeGrafter"/>
</dbReference>
<evidence type="ECO:0000259" key="14">
    <source>
        <dbReference type="PROSITE" id="PS51189"/>
    </source>
</evidence>
<dbReference type="Pfam" id="PF25030">
    <property type="entry name" value="M-HEAT_ATR"/>
    <property type="match status" value="1"/>
</dbReference>
<reference evidence="16" key="1">
    <citation type="journal article" date="2023" name="Insect Mol. Biol.">
        <title>Genome sequencing provides insights into the evolution of gene families encoding plant cell wall-degrading enzymes in longhorned beetles.</title>
        <authorList>
            <person name="Shin N.R."/>
            <person name="Okamura Y."/>
            <person name="Kirsch R."/>
            <person name="Pauchet Y."/>
        </authorList>
    </citation>
    <scope>NUCLEOTIDE SEQUENCE</scope>
    <source>
        <strain evidence="16">AMC_N1</strain>
    </source>
</reference>
<dbReference type="InterPro" id="IPR014009">
    <property type="entry name" value="PIK_FAT"/>
</dbReference>
<organism evidence="16 17">
    <name type="scientific">Aromia moschata</name>
    <dbReference type="NCBI Taxonomy" id="1265417"/>
    <lineage>
        <taxon>Eukaryota</taxon>
        <taxon>Metazoa</taxon>
        <taxon>Ecdysozoa</taxon>
        <taxon>Arthropoda</taxon>
        <taxon>Hexapoda</taxon>
        <taxon>Insecta</taxon>
        <taxon>Pterygota</taxon>
        <taxon>Neoptera</taxon>
        <taxon>Endopterygota</taxon>
        <taxon>Coleoptera</taxon>
        <taxon>Polyphaga</taxon>
        <taxon>Cucujiformia</taxon>
        <taxon>Chrysomeloidea</taxon>
        <taxon>Cerambycidae</taxon>
        <taxon>Cerambycinae</taxon>
        <taxon>Callichromatini</taxon>
        <taxon>Aromia</taxon>
    </lineage>
</organism>
<feature type="domain" description="PI3K/PI4K catalytic" evidence="13">
    <location>
        <begin position="2060"/>
        <end position="2370"/>
    </location>
</feature>
<comment type="subcellular location">
    <subcellularLocation>
        <location evidence="1">Nucleus</location>
    </subcellularLocation>
</comment>
<keyword evidence="10" id="KW-0234">DNA repair</keyword>
<dbReference type="Pfam" id="PF02260">
    <property type="entry name" value="FATC"/>
    <property type="match status" value="1"/>
</dbReference>
<keyword evidence="5" id="KW-0808">Transferase</keyword>
<dbReference type="InterPro" id="IPR000403">
    <property type="entry name" value="PI3/4_kinase_cat_dom"/>
</dbReference>
<dbReference type="InterPro" id="IPR003151">
    <property type="entry name" value="PIK-rel_kinase_FAT"/>
</dbReference>
<dbReference type="GO" id="GO:0004674">
    <property type="term" value="F:protein serine/threonine kinase activity"/>
    <property type="evidence" value="ECO:0007669"/>
    <property type="project" value="UniProtKB-KW"/>
</dbReference>
<evidence type="ECO:0000259" key="15">
    <source>
        <dbReference type="PROSITE" id="PS51190"/>
    </source>
</evidence>
<evidence type="ECO:0000256" key="4">
    <source>
        <dbReference type="ARBA" id="ARBA00022527"/>
    </source>
</evidence>
<dbReference type="InterPro" id="IPR050517">
    <property type="entry name" value="DDR_Repair_Kinase"/>
</dbReference>
<evidence type="ECO:0000256" key="6">
    <source>
        <dbReference type="ARBA" id="ARBA00022741"/>
    </source>
</evidence>
<dbReference type="GO" id="GO:0005694">
    <property type="term" value="C:chromosome"/>
    <property type="evidence" value="ECO:0007669"/>
    <property type="project" value="TreeGrafter"/>
</dbReference>
<dbReference type="SMART" id="SM00146">
    <property type="entry name" value="PI3Kc"/>
    <property type="match status" value="1"/>
</dbReference>
<evidence type="ECO:0000259" key="13">
    <source>
        <dbReference type="PROSITE" id="PS50290"/>
    </source>
</evidence>
<dbReference type="GO" id="GO:0006281">
    <property type="term" value="P:DNA repair"/>
    <property type="evidence" value="ECO:0007669"/>
    <property type="project" value="UniProtKB-KW"/>
</dbReference>
<dbReference type="EMBL" id="JAPWTK010000536">
    <property type="protein sequence ID" value="KAJ8938742.1"/>
    <property type="molecule type" value="Genomic_DNA"/>
</dbReference>
<comment type="similarity">
    <text evidence="2">Belongs to the PI3/PI4-kinase family. ATM subfamily.</text>
</comment>
<dbReference type="CDD" id="cd00892">
    <property type="entry name" value="PIKKc_ATR"/>
    <property type="match status" value="1"/>
</dbReference>
<name>A0AAV8XIT4_9CUCU</name>
<evidence type="ECO:0000256" key="11">
    <source>
        <dbReference type="ARBA" id="ARBA00023242"/>
    </source>
</evidence>
<dbReference type="Pfam" id="PF00454">
    <property type="entry name" value="PI3_PI4_kinase"/>
    <property type="match status" value="1"/>
</dbReference>
<dbReference type="GO" id="GO:0005634">
    <property type="term" value="C:nucleus"/>
    <property type="evidence" value="ECO:0007669"/>
    <property type="project" value="UniProtKB-SubCell"/>
</dbReference>
<dbReference type="FunFam" id="3.30.1010.10:FF:000011">
    <property type="entry name" value="serine/threonine-protein kinase ATR"/>
    <property type="match status" value="1"/>
</dbReference>
<keyword evidence="11" id="KW-0539">Nucleus</keyword>
<dbReference type="EC" id="2.7.11.1" evidence="3"/>
<dbReference type="PROSITE" id="PS00916">
    <property type="entry name" value="PI3_4_KINASE_2"/>
    <property type="match status" value="1"/>
</dbReference>
<dbReference type="PROSITE" id="PS51189">
    <property type="entry name" value="FAT"/>
    <property type="match status" value="1"/>
</dbReference>
<keyword evidence="9" id="KW-0067">ATP-binding</keyword>
<dbReference type="InterPro" id="IPR036940">
    <property type="entry name" value="PI3/4_kinase_cat_sf"/>
</dbReference>
<dbReference type="InterPro" id="IPR012993">
    <property type="entry name" value="UME"/>
</dbReference>
<dbReference type="InterPro" id="IPR011009">
    <property type="entry name" value="Kinase-like_dom_sf"/>
</dbReference>
<dbReference type="InterPro" id="IPR018936">
    <property type="entry name" value="PI3/4_kinase_CS"/>
</dbReference>
<evidence type="ECO:0000256" key="10">
    <source>
        <dbReference type="ARBA" id="ARBA00023204"/>
    </source>
</evidence>